<dbReference type="EMBL" id="JARACI010001024">
    <property type="protein sequence ID" value="MDD9207006.1"/>
    <property type="molecule type" value="Genomic_DNA"/>
</dbReference>
<reference evidence="3" key="1">
    <citation type="submission" date="2023-02" db="EMBL/GenBank/DDBJ databases">
        <title>Georgenia sp.10Sc9-8, isolated from a soil sample collected from the Taklamakan desert.</title>
        <authorList>
            <person name="Liu S."/>
        </authorList>
    </citation>
    <scope>NUCLEOTIDE SEQUENCE</scope>
    <source>
        <strain evidence="3">10Sc9-8</strain>
    </source>
</reference>
<evidence type="ECO:0000313" key="4">
    <source>
        <dbReference type="Proteomes" id="UP001165561"/>
    </source>
</evidence>
<keyword evidence="2" id="KW-0812">Transmembrane</keyword>
<dbReference type="Proteomes" id="UP001165561">
    <property type="component" value="Unassembled WGS sequence"/>
</dbReference>
<comment type="caution">
    <text evidence="3">The sequence shown here is derived from an EMBL/GenBank/DDBJ whole genome shotgun (WGS) entry which is preliminary data.</text>
</comment>
<evidence type="ECO:0000256" key="2">
    <source>
        <dbReference type="SAM" id="Phobius"/>
    </source>
</evidence>
<sequence length="274" mass="29198">MSNDERDRHLLDQDLRDLQVLDPAREARPGAGREPGAQALLDRVLHEPQGSTSPGEVGRVRDRRRVPRWALAGTIAAALAAGLVAVPPWGTPEQQAFATWTPVPQDVPADSLDEVGAQCTNRLARDVLEQEVVIAEERGRVTFVVTRTPYSFRHCLLVDGEPGMSGGGSMRNRSAEVAPTDVQTFLATGGGGGEDAYTAITGRAGEDVAGVKVHPRGPVTEPGALPGGELPQSVTATIDNGHYGAWWPGINESFELTIHLADGTVLPRVPAFDR</sequence>
<evidence type="ECO:0008006" key="5">
    <source>
        <dbReference type="Google" id="ProtNLM"/>
    </source>
</evidence>
<feature type="region of interest" description="Disordered" evidence="1">
    <location>
        <begin position="1"/>
        <end position="34"/>
    </location>
</feature>
<keyword evidence="2" id="KW-1133">Transmembrane helix</keyword>
<feature type="transmembrane region" description="Helical" evidence="2">
    <location>
        <begin position="69"/>
        <end position="89"/>
    </location>
</feature>
<feature type="compositionally biased region" description="Basic and acidic residues" evidence="1">
    <location>
        <begin position="1"/>
        <end position="28"/>
    </location>
</feature>
<evidence type="ECO:0000313" key="3">
    <source>
        <dbReference type="EMBL" id="MDD9207006.1"/>
    </source>
</evidence>
<keyword evidence="4" id="KW-1185">Reference proteome</keyword>
<gene>
    <name evidence="3" type="ORF">PU560_11085</name>
</gene>
<accession>A0ABT5TY63</accession>
<name>A0ABT5TY63_9MICO</name>
<protein>
    <recommendedName>
        <fullName evidence="5">DUF4179 domain-containing protein</fullName>
    </recommendedName>
</protein>
<evidence type="ECO:0000256" key="1">
    <source>
        <dbReference type="SAM" id="MobiDB-lite"/>
    </source>
</evidence>
<keyword evidence="2" id="KW-0472">Membrane</keyword>
<proteinExistence type="predicted"/>
<organism evidence="3 4">
    <name type="scientific">Georgenia halotolerans</name>
    <dbReference type="NCBI Taxonomy" id="3028317"/>
    <lineage>
        <taxon>Bacteria</taxon>
        <taxon>Bacillati</taxon>
        <taxon>Actinomycetota</taxon>
        <taxon>Actinomycetes</taxon>
        <taxon>Micrococcales</taxon>
        <taxon>Bogoriellaceae</taxon>
        <taxon>Georgenia</taxon>
    </lineage>
</organism>